<evidence type="ECO:0000256" key="4">
    <source>
        <dbReference type="SAM" id="MobiDB-lite"/>
    </source>
</evidence>
<comment type="similarity">
    <text evidence="1 3">Belongs to the short-chain dehydrogenases/reductases (SDR) family.</text>
</comment>
<reference evidence="5 6" key="1">
    <citation type="submission" date="2024-09" db="EMBL/GenBank/DDBJ databases">
        <title>Rethinking Asexuality: The Enigmatic Case of Functional Sexual Genes in Lepraria (Stereocaulaceae).</title>
        <authorList>
            <person name="Doellman M."/>
            <person name="Sun Y."/>
            <person name="Barcenas-Pena A."/>
            <person name="Lumbsch H.T."/>
            <person name="Grewe F."/>
        </authorList>
    </citation>
    <scope>NUCLEOTIDE SEQUENCE [LARGE SCALE GENOMIC DNA]</scope>
    <source>
        <strain evidence="5 6">Grewe 0041</strain>
    </source>
</reference>
<dbReference type="Proteomes" id="UP001590951">
    <property type="component" value="Unassembled WGS sequence"/>
</dbReference>
<dbReference type="InterPro" id="IPR036291">
    <property type="entry name" value="NAD(P)-bd_dom_sf"/>
</dbReference>
<dbReference type="PRINTS" id="PR00080">
    <property type="entry name" value="SDRFAMILY"/>
</dbReference>
<dbReference type="PANTHER" id="PTHR24320">
    <property type="entry name" value="RETINOL DEHYDROGENASE"/>
    <property type="match status" value="1"/>
</dbReference>
<evidence type="ECO:0000313" key="5">
    <source>
        <dbReference type="EMBL" id="KAL2043696.1"/>
    </source>
</evidence>
<protein>
    <submittedName>
        <fullName evidence="5">Uncharacterized protein</fullName>
    </submittedName>
</protein>
<dbReference type="InterPro" id="IPR002347">
    <property type="entry name" value="SDR_fam"/>
</dbReference>
<keyword evidence="6" id="KW-1185">Reference proteome</keyword>
<dbReference type="Pfam" id="PF00106">
    <property type="entry name" value="adh_short"/>
    <property type="match status" value="1"/>
</dbReference>
<comment type="caution">
    <text evidence="5">The sequence shown here is derived from an EMBL/GenBank/DDBJ whole genome shotgun (WGS) entry which is preliminary data.</text>
</comment>
<organism evidence="5 6">
    <name type="scientific">Lepraria finkii</name>
    <dbReference type="NCBI Taxonomy" id="1340010"/>
    <lineage>
        <taxon>Eukaryota</taxon>
        <taxon>Fungi</taxon>
        <taxon>Dikarya</taxon>
        <taxon>Ascomycota</taxon>
        <taxon>Pezizomycotina</taxon>
        <taxon>Lecanoromycetes</taxon>
        <taxon>OSLEUM clade</taxon>
        <taxon>Lecanoromycetidae</taxon>
        <taxon>Lecanorales</taxon>
        <taxon>Lecanorineae</taxon>
        <taxon>Stereocaulaceae</taxon>
        <taxon>Lepraria</taxon>
    </lineage>
</organism>
<evidence type="ECO:0000256" key="1">
    <source>
        <dbReference type="ARBA" id="ARBA00006484"/>
    </source>
</evidence>
<evidence type="ECO:0000256" key="2">
    <source>
        <dbReference type="ARBA" id="ARBA00023002"/>
    </source>
</evidence>
<dbReference type="Gene3D" id="3.40.50.720">
    <property type="entry name" value="NAD(P)-binding Rossmann-like Domain"/>
    <property type="match status" value="1"/>
</dbReference>
<sequence>MCVGIFDLTLRLSNNLSTSLLKSLPESGGSNGQVKSSQPQQHSIFRRSTPLRHLLTMAAAFTARTTAEEVAKHFAAQIHSKHVLITGVTLGTLGAEVALQIAKQSPSSLILAGRNPANLTATQKTIGDAAPTCPPKLLDLDLASQAQVHRAVVEVLAYPHPIDRLINNAALMAVPWSTTPEGLESQWGTNHIGHFLFTNLLIPKILSSPDHGRVINVSSSGHKRSNIRWDDWNFQNGATYDKWAAYGQTKTANMLFSVSLAQKLGPKGLLSYSLYPGRVPTNIANSIPMKEKQAAGWFDADGKLKLDDASVGWKTVEEGSATTVAAAFDPDIKGSNGSYLVHCNIAPEEAAEYALDEGAAERLWKLSEEIVGEKFEY</sequence>
<dbReference type="PRINTS" id="PR00081">
    <property type="entry name" value="GDHRDH"/>
</dbReference>
<dbReference type="SUPFAM" id="SSF51735">
    <property type="entry name" value="NAD(P)-binding Rossmann-fold domains"/>
    <property type="match status" value="1"/>
</dbReference>
<name>A0ABR4AFV3_9LECA</name>
<feature type="region of interest" description="Disordered" evidence="4">
    <location>
        <begin position="24"/>
        <end position="43"/>
    </location>
</feature>
<evidence type="ECO:0000256" key="3">
    <source>
        <dbReference type="RuleBase" id="RU000363"/>
    </source>
</evidence>
<evidence type="ECO:0000313" key="6">
    <source>
        <dbReference type="Proteomes" id="UP001590951"/>
    </source>
</evidence>
<proteinExistence type="inferred from homology"/>
<dbReference type="EMBL" id="JBHFEH010000242">
    <property type="protein sequence ID" value="KAL2043696.1"/>
    <property type="molecule type" value="Genomic_DNA"/>
</dbReference>
<feature type="compositionally biased region" description="Polar residues" evidence="4">
    <location>
        <begin position="32"/>
        <end position="43"/>
    </location>
</feature>
<accession>A0ABR4AFV3</accession>
<dbReference type="PANTHER" id="PTHR24320:SF283">
    <property type="entry name" value="RETINOL DEHYDROGENASE 11"/>
    <property type="match status" value="1"/>
</dbReference>
<keyword evidence="2" id="KW-0560">Oxidoreductase</keyword>
<gene>
    <name evidence="5" type="ORF">ABVK25_012524</name>
</gene>